<protein>
    <submittedName>
        <fullName evidence="3">Uncharacterized protein</fullName>
    </submittedName>
</protein>
<feature type="compositionally biased region" description="Basic and acidic residues" evidence="1">
    <location>
        <begin position="93"/>
        <end position="112"/>
    </location>
</feature>
<feature type="non-terminal residue" evidence="3">
    <location>
        <position position="1"/>
    </location>
</feature>
<feature type="transmembrane region" description="Helical" evidence="2">
    <location>
        <begin position="59"/>
        <end position="81"/>
    </location>
</feature>
<name>A0ABV1A2G8_9TELE</name>
<feature type="region of interest" description="Disordered" evidence="1">
    <location>
        <begin position="89"/>
        <end position="127"/>
    </location>
</feature>
<reference evidence="3 4" key="1">
    <citation type="submission" date="2021-06" db="EMBL/GenBank/DDBJ databases">
        <authorList>
            <person name="Palmer J.M."/>
        </authorList>
    </citation>
    <scope>NUCLEOTIDE SEQUENCE [LARGE SCALE GENOMIC DNA]</scope>
    <source>
        <strain evidence="3 4">AS_MEX2019</strain>
        <tissue evidence="3">Muscle</tissue>
    </source>
</reference>
<evidence type="ECO:0000256" key="2">
    <source>
        <dbReference type="SAM" id="Phobius"/>
    </source>
</evidence>
<dbReference type="Proteomes" id="UP001469553">
    <property type="component" value="Unassembled WGS sequence"/>
</dbReference>
<sequence>TWCHGCKHTKRTEKELVMRFPKKNQEEWHEYACSSTMTHLLSVAESITSLTPNALLPFLLRHILLMLMFPCKVFLSFIGMFPLGDIASGSQGETEKEWQRRNERGPIQRDDWAQSAEDADSRGMAFN</sequence>
<comment type="caution">
    <text evidence="3">The sequence shown here is derived from an EMBL/GenBank/DDBJ whole genome shotgun (WGS) entry which is preliminary data.</text>
</comment>
<evidence type="ECO:0000313" key="3">
    <source>
        <dbReference type="EMBL" id="MEQ2312476.1"/>
    </source>
</evidence>
<keyword evidence="4" id="KW-1185">Reference proteome</keyword>
<evidence type="ECO:0000313" key="4">
    <source>
        <dbReference type="Proteomes" id="UP001469553"/>
    </source>
</evidence>
<gene>
    <name evidence="3" type="ORF">AMECASPLE_031409</name>
</gene>
<keyword evidence="2" id="KW-1133">Transmembrane helix</keyword>
<proteinExistence type="predicted"/>
<dbReference type="EMBL" id="JAHRIP010079132">
    <property type="protein sequence ID" value="MEQ2312476.1"/>
    <property type="molecule type" value="Genomic_DNA"/>
</dbReference>
<keyword evidence="2" id="KW-0812">Transmembrane</keyword>
<organism evidence="3 4">
    <name type="scientific">Ameca splendens</name>
    <dbReference type="NCBI Taxonomy" id="208324"/>
    <lineage>
        <taxon>Eukaryota</taxon>
        <taxon>Metazoa</taxon>
        <taxon>Chordata</taxon>
        <taxon>Craniata</taxon>
        <taxon>Vertebrata</taxon>
        <taxon>Euteleostomi</taxon>
        <taxon>Actinopterygii</taxon>
        <taxon>Neopterygii</taxon>
        <taxon>Teleostei</taxon>
        <taxon>Neoteleostei</taxon>
        <taxon>Acanthomorphata</taxon>
        <taxon>Ovalentaria</taxon>
        <taxon>Atherinomorphae</taxon>
        <taxon>Cyprinodontiformes</taxon>
        <taxon>Goodeidae</taxon>
        <taxon>Ameca</taxon>
    </lineage>
</organism>
<keyword evidence="2" id="KW-0472">Membrane</keyword>
<evidence type="ECO:0000256" key="1">
    <source>
        <dbReference type="SAM" id="MobiDB-lite"/>
    </source>
</evidence>
<accession>A0ABV1A2G8</accession>